<dbReference type="InterPro" id="IPR002347">
    <property type="entry name" value="SDR_fam"/>
</dbReference>
<feature type="compositionally biased region" description="Basic and acidic residues" evidence="3">
    <location>
        <begin position="217"/>
        <end position="227"/>
    </location>
</feature>
<keyword evidence="5" id="KW-1185">Reference proteome</keyword>
<dbReference type="Pfam" id="PF13561">
    <property type="entry name" value="adh_short_C2"/>
    <property type="match status" value="1"/>
</dbReference>
<evidence type="ECO:0000256" key="3">
    <source>
        <dbReference type="SAM" id="MobiDB-lite"/>
    </source>
</evidence>
<name>A0ABX0SFH0_9ACTN</name>
<dbReference type="SUPFAM" id="SSF51735">
    <property type="entry name" value="NAD(P)-binding Rossmann-fold domains"/>
    <property type="match status" value="1"/>
</dbReference>
<dbReference type="CDD" id="cd05233">
    <property type="entry name" value="SDR_c"/>
    <property type="match status" value="1"/>
</dbReference>
<dbReference type="EMBL" id="JAAMOZ010000001">
    <property type="protein sequence ID" value="NIH57140.1"/>
    <property type="molecule type" value="Genomic_DNA"/>
</dbReference>
<feature type="region of interest" description="Disordered" evidence="3">
    <location>
        <begin position="206"/>
        <end position="233"/>
    </location>
</feature>
<dbReference type="SUPFAM" id="SSF69118">
    <property type="entry name" value="AhpD-like"/>
    <property type="match status" value="1"/>
</dbReference>
<dbReference type="PRINTS" id="PR00081">
    <property type="entry name" value="GDHRDH"/>
</dbReference>
<dbReference type="PRINTS" id="PR00080">
    <property type="entry name" value="SDRFAMILY"/>
</dbReference>
<evidence type="ECO:0000313" key="5">
    <source>
        <dbReference type="Proteomes" id="UP000749311"/>
    </source>
</evidence>
<keyword evidence="2" id="KW-0560">Oxidoreductase</keyword>
<accession>A0ABX0SFH0</accession>
<dbReference type="InterPro" id="IPR020904">
    <property type="entry name" value="Sc_DH/Rdtase_CS"/>
</dbReference>
<proteinExistence type="inferred from homology"/>
<dbReference type="Gene3D" id="1.20.1290.10">
    <property type="entry name" value="AhpD-like"/>
    <property type="match status" value="1"/>
</dbReference>
<dbReference type="PANTHER" id="PTHR24321:SF8">
    <property type="entry name" value="ESTRADIOL 17-BETA-DEHYDROGENASE 8-RELATED"/>
    <property type="match status" value="1"/>
</dbReference>
<dbReference type="PROSITE" id="PS00061">
    <property type="entry name" value="ADH_SHORT"/>
    <property type="match status" value="1"/>
</dbReference>
<gene>
    <name evidence="4" type="ORF">FB473_001785</name>
</gene>
<evidence type="ECO:0000256" key="1">
    <source>
        <dbReference type="ARBA" id="ARBA00006484"/>
    </source>
</evidence>
<protein>
    <submittedName>
        <fullName evidence="4">NAD(P)-dependent dehydrogenase (Short-subunit alcohol dehydrogenase family)</fullName>
    </submittedName>
</protein>
<comment type="similarity">
    <text evidence="1">Belongs to the short-chain dehydrogenases/reductases (SDR) family.</text>
</comment>
<evidence type="ECO:0000313" key="4">
    <source>
        <dbReference type="EMBL" id="NIH57140.1"/>
    </source>
</evidence>
<dbReference type="InterPro" id="IPR029032">
    <property type="entry name" value="AhpD-like"/>
</dbReference>
<comment type="caution">
    <text evidence="4">The sequence shown here is derived from an EMBL/GenBank/DDBJ whole genome shotgun (WGS) entry which is preliminary data.</text>
</comment>
<organism evidence="4 5">
    <name type="scientific">Brooklawnia cerclae</name>
    <dbReference type="NCBI Taxonomy" id="349934"/>
    <lineage>
        <taxon>Bacteria</taxon>
        <taxon>Bacillati</taxon>
        <taxon>Actinomycetota</taxon>
        <taxon>Actinomycetes</taxon>
        <taxon>Propionibacteriales</taxon>
        <taxon>Propionibacteriaceae</taxon>
        <taxon>Brooklawnia</taxon>
    </lineage>
</organism>
<dbReference type="PANTHER" id="PTHR24321">
    <property type="entry name" value="DEHYDROGENASES, SHORT CHAIN"/>
    <property type="match status" value="1"/>
</dbReference>
<evidence type="ECO:0000256" key="2">
    <source>
        <dbReference type="ARBA" id="ARBA00023002"/>
    </source>
</evidence>
<reference evidence="4 5" key="1">
    <citation type="submission" date="2020-02" db="EMBL/GenBank/DDBJ databases">
        <title>Sequencing the genomes of 1000 actinobacteria strains.</title>
        <authorList>
            <person name="Klenk H.-P."/>
        </authorList>
    </citation>
    <scope>NUCLEOTIDE SEQUENCE [LARGE SCALE GENOMIC DNA]</scope>
    <source>
        <strain evidence="4 5">DSM 19609</strain>
    </source>
</reference>
<dbReference type="Gene3D" id="3.40.50.720">
    <property type="entry name" value="NAD(P)-binding Rossmann-like Domain"/>
    <property type="match status" value="1"/>
</dbReference>
<dbReference type="Proteomes" id="UP000749311">
    <property type="component" value="Unassembled WGS sequence"/>
</dbReference>
<dbReference type="RefSeq" id="WP_208390498.1">
    <property type="nucleotide sequence ID" value="NZ_BAAAOO010000011.1"/>
</dbReference>
<dbReference type="InterPro" id="IPR036291">
    <property type="entry name" value="NAD(P)-bd_dom_sf"/>
</dbReference>
<feature type="region of interest" description="Disordered" evidence="3">
    <location>
        <begin position="96"/>
        <end position="116"/>
    </location>
</feature>
<sequence>MITYVTRPAYDDLPPEARRRWDEEHAAHGMTHMKQTLLRSAPAFDALMTWYPLRDALIPFIGERGTIVVSHAISTANECLICSLYFRRALLARGDDPSGEPLSPEETDLAEFGRGVASQGRADDAVTARIRDRLGEEGLVLLVAFAGLMVATNIVNEALGVDPDQSALELFEGPDDPFAAFAAAPTRNFAVAPAVAEQISVTVPDDAAPRPGVAPHGVKEEARRLDAEPVAAGPRPGEFAGKTVLITGAGSGQGRGVARAFAAQGANVIGFDRLAPLAYPSYLDHQEDGLEALAAEIGADHFLAARGDVRDLASLEQAVAAGVTKFGGLDIVFANAGICAYGLSHELTDREWGDMIDINLGGVWHTTRAATPALVERGGGVIITNSSIGGLRGMRRLSHYSASKWGVIGLTKSLAIELAPHGIRAVSIHPTGVDTQMNDGLAAMEGKTPEEIAEASAGNLLPVPWVETADVAELVLFLASDRARYITGAQYVLDAGLLTA</sequence>